<proteinExistence type="predicted"/>
<protein>
    <submittedName>
        <fullName evidence="2">Fasciclin domain-containing protein</fullName>
    </submittedName>
</protein>
<organism evidence="2 3">
    <name type="scientific">Niabella digestorum</name>
    <dbReference type="NCBI Taxonomy" id="3117701"/>
    <lineage>
        <taxon>Bacteria</taxon>
        <taxon>Pseudomonadati</taxon>
        <taxon>Bacteroidota</taxon>
        <taxon>Chitinophagia</taxon>
        <taxon>Chitinophagales</taxon>
        <taxon>Chitinophagaceae</taxon>
        <taxon>Niabella</taxon>
    </lineage>
</organism>
<dbReference type="PANTHER" id="PTHR10900">
    <property type="entry name" value="PERIOSTIN-RELATED"/>
    <property type="match status" value="1"/>
</dbReference>
<dbReference type="InterPro" id="IPR036378">
    <property type="entry name" value="FAS1_dom_sf"/>
</dbReference>
<comment type="caution">
    <text evidence="2">The sequence shown here is derived from an EMBL/GenBank/DDBJ whole genome shotgun (WGS) entry which is preliminary data.</text>
</comment>
<dbReference type="Pfam" id="PF02469">
    <property type="entry name" value="Fasciclin"/>
    <property type="match status" value="2"/>
</dbReference>
<reference evidence="2 3" key="1">
    <citation type="submission" date="2024-01" db="EMBL/GenBank/DDBJ databases">
        <title>Niabella digestum sp. nov., isolated from waste digestion system.</title>
        <authorList>
            <person name="Zhang L."/>
        </authorList>
    </citation>
    <scope>NUCLEOTIDE SEQUENCE [LARGE SCALE GENOMIC DNA]</scope>
    <source>
        <strain evidence="2 3">A18</strain>
    </source>
</reference>
<evidence type="ECO:0000313" key="3">
    <source>
        <dbReference type="Proteomes" id="UP001357452"/>
    </source>
</evidence>
<dbReference type="PANTHER" id="PTHR10900:SF77">
    <property type="entry name" value="FI19380P1"/>
    <property type="match status" value="1"/>
</dbReference>
<accession>A0ABU7RE88</accession>
<dbReference type="EMBL" id="JAZGLY010000002">
    <property type="protein sequence ID" value="MEE6186313.1"/>
    <property type="molecule type" value="Genomic_DNA"/>
</dbReference>
<dbReference type="SMART" id="SM00554">
    <property type="entry name" value="FAS1"/>
    <property type="match status" value="2"/>
</dbReference>
<dbReference type="InterPro" id="IPR050904">
    <property type="entry name" value="Adhesion/Biosynth-related"/>
</dbReference>
<dbReference type="Proteomes" id="UP001357452">
    <property type="component" value="Unassembled WGS sequence"/>
</dbReference>
<dbReference type="Gene3D" id="2.30.180.10">
    <property type="entry name" value="FAS1 domain"/>
    <property type="match status" value="2"/>
</dbReference>
<gene>
    <name evidence="2" type="ORF">V2H41_03420</name>
</gene>
<sequence length="646" mass="72763">MLSLNKYRSVCLLLILSVFFSFCSRKLDVYYNPKNALDKNIIEVLEADGRFAKFVSIVDKLGLRKTLGSSAMYTCLAPRDEYVEQYFSKLGYTSLESVPETLLRQYVNYHFINGMYYEYDINKIYDRASSDLNKTRATVFSSRTEGKTPGKRLRLFSTSFLTRQLDDYVSLYNQQPQDYTLWVDNVPISEADIDASNGVIHVLGQPLDIALRTDEALASDPETSIFSSWLEKHVQYVLGEKDEFGWVDTTLYKSYSIGRNLADESVLSTIFVPTNDAILNYFQPYLPYLDNTIDSVPQLVITALLRACIFPNISYKSNFDDVSAEWKALSGGNISMIMHLPSIVTGSIRASNSIIYKSNQLILSPHLHSAVGGVYLFQKKYSQWNWMFSNAGMASGLFDGLNYQHSPITILIQSDDVWGTPLAEDMNDATRAYRINQCKSGILNVDVRAEGGFRKKFYPTNFGYVLYDNGRFYDYTGNSVQLITSAATWEGVNGAIYEVDGFLTPLDRQNDTLSVYNKIAEHPDLSLFKTAIDRVGMAAQLKLTGFFTYSVFAPVNSVITEAGINVNTMPVEELRYFLQTYIIPNRYIFSDGDFNGQITNSNGNRLTISGSWETFSVSNELGSTIQPVVANLQASNGVLHKINSLF</sequence>
<evidence type="ECO:0000259" key="1">
    <source>
        <dbReference type="PROSITE" id="PS50213"/>
    </source>
</evidence>
<name>A0ABU7RE88_9BACT</name>
<feature type="domain" description="FAS1" evidence="1">
    <location>
        <begin position="38"/>
        <end position="207"/>
    </location>
</feature>
<feature type="domain" description="FAS1" evidence="1">
    <location>
        <begin position="231"/>
        <end position="362"/>
    </location>
</feature>
<dbReference type="InterPro" id="IPR000782">
    <property type="entry name" value="FAS1_domain"/>
</dbReference>
<evidence type="ECO:0000313" key="2">
    <source>
        <dbReference type="EMBL" id="MEE6186313.1"/>
    </source>
</evidence>
<keyword evidence="3" id="KW-1185">Reference proteome</keyword>
<dbReference type="PROSITE" id="PS50213">
    <property type="entry name" value="FAS1"/>
    <property type="match status" value="3"/>
</dbReference>
<feature type="domain" description="FAS1" evidence="1">
    <location>
        <begin position="512"/>
        <end position="646"/>
    </location>
</feature>
<dbReference type="RefSeq" id="WP_330973723.1">
    <property type="nucleotide sequence ID" value="NZ_JAZGLY010000002.1"/>
</dbReference>
<dbReference type="SUPFAM" id="SSF82153">
    <property type="entry name" value="FAS1 domain"/>
    <property type="match status" value="3"/>
</dbReference>